<reference evidence="10 11" key="1">
    <citation type="journal article" date="2012" name="Eukaryot. Cell">
        <title>Genome sequence of the Trichosporon asahii environmental strain CBS 8904.</title>
        <authorList>
            <person name="Yang R.Y."/>
            <person name="Li H.T."/>
            <person name="Zhu H."/>
            <person name="Zhou G.P."/>
            <person name="Wang M."/>
            <person name="Wang L."/>
        </authorList>
    </citation>
    <scope>NUCLEOTIDE SEQUENCE [LARGE SCALE GENOMIC DNA]</scope>
    <source>
        <strain evidence="10 11">CBS 8904</strain>
    </source>
</reference>
<evidence type="ECO:0000256" key="8">
    <source>
        <dbReference type="SAM" id="MobiDB-lite"/>
    </source>
</evidence>
<keyword evidence="4 7" id="KW-0378">Hydrolase</keyword>
<dbReference type="GO" id="GO:0046872">
    <property type="term" value="F:metal ion binding"/>
    <property type="evidence" value="ECO:0007669"/>
    <property type="project" value="UniProtKB-UniRule"/>
</dbReference>
<dbReference type="EC" id="3.1.3.-" evidence="7"/>
<sequence length="505" mass="56044">MAQLYKPPAERYSPQDKDSYNTRPITDSSFSYSTVVRRWPVILTNIVSTITDEIHKLSPDDPKLPEGKKIISQLSALKHAMGRNAVLEPIPDDGNANRACYNDALAETPEDEKRWFTMNWLFAECYLYRLLRSLFALTQHWQQYDPFFTSKVETYRSSSLAIGQLAGVVNGFVDKKDELQKDWDQPKSPMETDLWGNATDLSLLVDLNYADLQKLQAIGAAAQAEQAKHLLRDDLTKVWDVLKGMKDGRVDIVLDNAGFELYTDLVLADFLVSCTPFVSQVVFQWTIATLADESFFPDEKEELKRLSDRWMGHLTAGRFKLSIPPTTPLGADAGAANFWTTQYAYQDLPAMDPALLAELQKAGLVLFKGDLNARQPRNDDPGDEADASYRKLIGDAKWPTTTPFEEALVQPGLAAHKQGGHHVSGDRSGLMGEGTRLEMATPPTDEGATSPSGHPMRGLSQLLPGSQLTFSCGLQPGVAERLDKEAPDWRTSGKFAVISFAPKTA</sequence>
<evidence type="ECO:0000259" key="9">
    <source>
        <dbReference type="Pfam" id="PF01937"/>
    </source>
</evidence>
<comment type="function">
    <text evidence="7">Metal-dependent phosphatase that shows phosphatase activity against several substrates, including fructose-1-phosphate and fructose-6-phosphate. Its preference for fructose-1-phosphate, a strong glycating agent that causes DNA damage rather than a canonical yeast metabolite, suggests a damage-control function in hexose phosphate metabolism.</text>
</comment>
<evidence type="ECO:0000256" key="1">
    <source>
        <dbReference type="ARBA" id="ARBA00001326"/>
    </source>
</evidence>
<dbReference type="FunFam" id="1.20.930.60:FF:000002">
    <property type="entry name" value="Protein-glutamate O-methyltransferase C1393.13"/>
    <property type="match status" value="1"/>
</dbReference>
<accession>K1W939</accession>
<dbReference type="GO" id="GO:0006974">
    <property type="term" value="P:DNA damage response"/>
    <property type="evidence" value="ECO:0007669"/>
    <property type="project" value="TreeGrafter"/>
</dbReference>
<comment type="similarity">
    <text evidence="2 7">Belongs to the damage-control phosphatase family. Sugar phosphate phosphatase III subfamily.</text>
</comment>
<dbReference type="Proteomes" id="UP000006757">
    <property type="component" value="Unassembled WGS sequence"/>
</dbReference>
<keyword evidence="11" id="KW-1185">Reference proteome</keyword>
<evidence type="ECO:0000313" key="10">
    <source>
        <dbReference type="EMBL" id="EKC98113.1"/>
    </source>
</evidence>
<dbReference type="GO" id="GO:0103026">
    <property type="term" value="F:fructose-1-phosphatase activity"/>
    <property type="evidence" value="ECO:0007669"/>
    <property type="project" value="RHEA"/>
</dbReference>
<organism evidence="10 11">
    <name type="scientific">Trichosporon asahii var. asahii (strain CBS 8904)</name>
    <name type="common">Yeast</name>
    <dbReference type="NCBI Taxonomy" id="1220162"/>
    <lineage>
        <taxon>Eukaryota</taxon>
        <taxon>Fungi</taxon>
        <taxon>Dikarya</taxon>
        <taxon>Basidiomycota</taxon>
        <taxon>Agaricomycotina</taxon>
        <taxon>Tremellomycetes</taxon>
        <taxon>Trichosporonales</taxon>
        <taxon>Trichosporonaceae</taxon>
        <taxon>Trichosporon</taxon>
    </lineage>
</organism>
<evidence type="ECO:0000313" key="11">
    <source>
        <dbReference type="Proteomes" id="UP000006757"/>
    </source>
</evidence>
<comment type="domain">
    <text evidence="7">Subfamily III proteins have a conserved RTxK motif about 40-50 residues from the C-terminus; the threonine may be replaced by serine or cysteine.</text>
</comment>
<dbReference type="GO" id="GO:0097023">
    <property type="term" value="F:fructose 6-phosphate aldolase activity"/>
    <property type="evidence" value="ECO:0007669"/>
    <property type="project" value="RHEA"/>
</dbReference>
<feature type="region of interest" description="Disordered" evidence="8">
    <location>
        <begin position="1"/>
        <end position="24"/>
    </location>
</feature>
<dbReference type="InterPro" id="IPR036075">
    <property type="entry name" value="ARMT-1-like_metal-bd_sf"/>
</dbReference>
<evidence type="ECO:0000256" key="2">
    <source>
        <dbReference type="ARBA" id="ARBA00009519"/>
    </source>
</evidence>
<name>K1W939_TRIAC</name>
<comment type="caution">
    <text evidence="10">The sequence shown here is derived from an EMBL/GenBank/DDBJ whole genome shotgun (WGS) entry which is preliminary data.</text>
</comment>
<dbReference type="STRING" id="1220162.K1W939"/>
<dbReference type="OMA" id="IFARQKM"/>
<evidence type="ECO:0000256" key="5">
    <source>
        <dbReference type="ARBA" id="ARBA00023211"/>
    </source>
</evidence>
<keyword evidence="5 7" id="KW-0464">Manganese</keyword>
<evidence type="ECO:0000256" key="3">
    <source>
        <dbReference type="ARBA" id="ARBA00022723"/>
    </source>
</evidence>
<dbReference type="Pfam" id="PF01937">
    <property type="entry name" value="ARMT1-like_dom"/>
    <property type="match status" value="1"/>
</dbReference>
<evidence type="ECO:0000256" key="7">
    <source>
        <dbReference type="RuleBase" id="RU367030"/>
    </source>
</evidence>
<evidence type="ECO:0000256" key="4">
    <source>
        <dbReference type="ARBA" id="ARBA00022801"/>
    </source>
</evidence>
<proteinExistence type="inferred from homology"/>
<feature type="domain" description="Damage-control phosphatase ARMT1-like metal-binding" evidence="9">
    <location>
        <begin position="34"/>
        <end position="375"/>
    </location>
</feature>
<dbReference type="SUPFAM" id="SSF111321">
    <property type="entry name" value="AF1104-like"/>
    <property type="match status" value="1"/>
</dbReference>
<dbReference type="AlphaFoldDB" id="K1W939"/>
<evidence type="ECO:0000256" key="6">
    <source>
        <dbReference type="ARBA" id="ARBA00048809"/>
    </source>
</evidence>
<dbReference type="Gene3D" id="1.20.930.60">
    <property type="match status" value="1"/>
</dbReference>
<dbReference type="GO" id="GO:0005634">
    <property type="term" value="C:nucleus"/>
    <property type="evidence" value="ECO:0007669"/>
    <property type="project" value="TreeGrafter"/>
</dbReference>
<dbReference type="EMBL" id="AMBO01000398">
    <property type="protein sequence ID" value="EKC98113.1"/>
    <property type="molecule type" value="Genomic_DNA"/>
</dbReference>
<comment type="catalytic activity">
    <reaction evidence="6 7">
        <text>beta-D-fructose 6-phosphate = dihydroxyacetone + D-glyceraldehyde 3-phosphate</text>
        <dbReference type="Rhea" id="RHEA:28002"/>
        <dbReference type="ChEBI" id="CHEBI:16016"/>
        <dbReference type="ChEBI" id="CHEBI:57634"/>
        <dbReference type="ChEBI" id="CHEBI:59776"/>
    </reaction>
</comment>
<dbReference type="InParanoid" id="K1W939"/>
<comment type="catalytic activity">
    <reaction evidence="1 7">
        <text>beta-D-fructose 1-phosphate + H2O = D-fructose + phosphate</text>
        <dbReference type="Rhea" id="RHEA:35603"/>
        <dbReference type="ChEBI" id="CHEBI:15377"/>
        <dbReference type="ChEBI" id="CHEBI:37721"/>
        <dbReference type="ChEBI" id="CHEBI:43474"/>
        <dbReference type="ChEBI" id="CHEBI:138881"/>
    </reaction>
</comment>
<keyword evidence="3 7" id="KW-0479">Metal-binding</keyword>
<comment type="cofactor">
    <cofactor evidence="7">
        <name>Mn(2+)</name>
        <dbReference type="ChEBI" id="CHEBI:29035"/>
    </cofactor>
    <cofactor evidence="7">
        <name>Ni(2+)</name>
        <dbReference type="ChEBI" id="CHEBI:49786"/>
    </cofactor>
</comment>
<gene>
    <name evidence="10" type="ORF">A1Q2_07659</name>
</gene>
<dbReference type="HOGENOM" id="CLU_030117_2_0_1"/>
<dbReference type="PANTHER" id="PTHR12260:SF6">
    <property type="entry name" value="DAMAGE-CONTROL PHOSPHATASE ARMT1"/>
    <property type="match status" value="1"/>
</dbReference>
<feature type="region of interest" description="Disordered" evidence="8">
    <location>
        <begin position="415"/>
        <end position="462"/>
    </location>
</feature>
<dbReference type="InterPro" id="IPR039763">
    <property type="entry name" value="ARMT1"/>
</dbReference>
<dbReference type="InterPro" id="IPR002791">
    <property type="entry name" value="ARMT1-like_metal-bd"/>
</dbReference>
<protein>
    <recommendedName>
        <fullName evidence="7">Sugar phosphate phosphatase</fullName>
        <ecNumber evidence="7">3.1.3.-</ecNumber>
    </recommendedName>
</protein>
<dbReference type="PANTHER" id="PTHR12260">
    <property type="entry name" value="DAMAGE-CONTROL PHOSPHATASE ARMT1"/>
    <property type="match status" value="1"/>
</dbReference>
<dbReference type="OrthoDB" id="541375at2759"/>
<dbReference type="eggNOG" id="KOG3870">
    <property type="taxonomic scope" value="Eukaryota"/>
</dbReference>